<gene>
    <name evidence="2" type="ORF">MGAL_10B066756</name>
</gene>
<evidence type="ECO:0000256" key="1">
    <source>
        <dbReference type="SAM" id="SignalP"/>
    </source>
</evidence>
<dbReference type="Proteomes" id="UP000596742">
    <property type="component" value="Unassembled WGS sequence"/>
</dbReference>
<evidence type="ECO:0000313" key="2">
    <source>
        <dbReference type="EMBL" id="VDH91845.1"/>
    </source>
</evidence>
<feature type="chain" id="PRO_5032789430" evidence="1">
    <location>
        <begin position="21"/>
        <end position="119"/>
    </location>
</feature>
<comment type="caution">
    <text evidence="2">The sequence shown here is derived from an EMBL/GenBank/DDBJ whole genome shotgun (WGS) entry which is preliminary data.</text>
</comment>
<sequence>MKFKLTGSVIFVLSVVQIHCLPLEKGIYRESKRLPYERHIKSFLKNTFQRFFDFVPSYMNRGCKINRETDTHTEHSSNLKKYISTPRVTGSGQTKHVLHPTVKPTEPVMRIERPILPLF</sequence>
<feature type="signal peptide" evidence="1">
    <location>
        <begin position="1"/>
        <end position="20"/>
    </location>
</feature>
<organism evidence="2 3">
    <name type="scientific">Mytilus galloprovincialis</name>
    <name type="common">Mediterranean mussel</name>
    <dbReference type="NCBI Taxonomy" id="29158"/>
    <lineage>
        <taxon>Eukaryota</taxon>
        <taxon>Metazoa</taxon>
        <taxon>Spiralia</taxon>
        <taxon>Lophotrochozoa</taxon>
        <taxon>Mollusca</taxon>
        <taxon>Bivalvia</taxon>
        <taxon>Autobranchia</taxon>
        <taxon>Pteriomorphia</taxon>
        <taxon>Mytilida</taxon>
        <taxon>Mytiloidea</taxon>
        <taxon>Mytilidae</taxon>
        <taxon>Mytilinae</taxon>
        <taxon>Mytilus</taxon>
    </lineage>
</organism>
<keyword evidence="1" id="KW-0732">Signal</keyword>
<dbReference type="AlphaFoldDB" id="A0A8B6BLF2"/>
<protein>
    <submittedName>
        <fullName evidence="2">Uncharacterized protein</fullName>
    </submittedName>
</protein>
<dbReference type="EMBL" id="UYJE01000267">
    <property type="protein sequence ID" value="VDH91845.1"/>
    <property type="molecule type" value="Genomic_DNA"/>
</dbReference>
<accession>A0A8B6BLF2</accession>
<keyword evidence="3" id="KW-1185">Reference proteome</keyword>
<evidence type="ECO:0000313" key="3">
    <source>
        <dbReference type="Proteomes" id="UP000596742"/>
    </source>
</evidence>
<proteinExistence type="predicted"/>
<reference evidence="2" key="1">
    <citation type="submission" date="2018-11" db="EMBL/GenBank/DDBJ databases">
        <authorList>
            <person name="Alioto T."/>
            <person name="Alioto T."/>
        </authorList>
    </citation>
    <scope>NUCLEOTIDE SEQUENCE</scope>
</reference>
<name>A0A8B6BLF2_MYTGA</name>